<evidence type="ECO:0000256" key="2">
    <source>
        <dbReference type="SAM" id="MobiDB-lite"/>
    </source>
</evidence>
<accession>A0A067FSH5</accession>
<keyword evidence="1" id="KW-0175">Coiled coil</keyword>
<protein>
    <recommendedName>
        <fullName evidence="3">J domain-containing protein</fullName>
    </recommendedName>
</protein>
<evidence type="ECO:0000313" key="4">
    <source>
        <dbReference type="EMBL" id="KDO70283.1"/>
    </source>
</evidence>
<dbReference type="Gene3D" id="1.10.287.110">
    <property type="entry name" value="DnaJ domain"/>
    <property type="match status" value="1"/>
</dbReference>
<feature type="compositionally biased region" description="Basic and acidic residues" evidence="2">
    <location>
        <begin position="333"/>
        <end position="350"/>
    </location>
</feature>
<reference evidence="4 5" key="1">
    <citation type="submission" date="2014-04" db="EMBL/GenBank/DDBJ databases">
        <authorList>
            <consortium name="International Citrus Genome Consortium"/>
            <person name="Gmitter F."/>
            <person name="Chen C."/>
            <person name="Farmerie W."/>
            <person name="Harkins T."/>
            <person name="Desany B."/>
            <person name="Mohiuddin M."/>
            <person name="Kodira C."/>
            <person name="Borodovsky M."/>
            <person name="Lomsadze A."/>
            <person name="Burns P."/>
            <person name="Jenkins J."/>
            <person name="Prochnik S."/>
            <person name="Shu S."/>
            <person name="Chapman J."/>
            <person name="Pitluck S."/>
            <person name="Schmutz J."/>
            <person name="Rokhsar D."/>
        </authorList>
    </citation>
    <scope>NUCLEOTIDE SEQUENCE</scope>
</reference>
<dbReference type="CDD" id="cd06257">
    <property type="entry name" value="DnaJ"/>
    <property type="match status" value="1"/>
</dbReference>
<dbReference type="Proteomes" id="UP000027120">
    <property type="component" value="Unassembled WGS sequence"/>
</dbReference>
<evidence type="ECO:0000259" key="3">
    <source>
        <dbReference type="PROSITE" id="PS50076"/>
    </source>
</evidence>
<feature type="region of interest" description="Disordered" evidence="2">
    <location>
        <begin position="261"/>
        <end position="284"/>
    </location>
</feature>
<feature type="compositionally biased region" description="Polar residues" evidence="2">
    <location>
        <begin position="388"/>
        <end position="411"/>
    </location>
</feature>
<feature type="compositionally biased region" description="Basic and acidic residues" evidence="2">
    <location>
        <begin position="498"/>
        <end position="509"/>
    </location>
</feature>
<dbReference type="STRING" id="2711.A0A067FSH5"/>
<keyword evidence="5" id="KW-1185">Reference proteome</keyword>
<dbReference type="PANTHER" id="PTHR36335:SF1">
    <property type="entry name" value="CHAPERONE DNAJ-DOMAIN SUPERFAMILY PROTEIN"/>
    <property type="match status" value="1"/>
</dbReference>
<evidence type="ECO:0000313" key="5">
    <source>
        <dbReference type="Proteomes" id="UP000027120"/>
    </source>
</evidence>
<gene>
    <name evidence="4" type="ORF">CISIN_1g005064mg</name>
</gene>
<feature type="domain" description="J" evidence="3">
    <location>
        <begin position="648"/>
        <end position="715"/>
    </location>
</feature>
<proteinExistence type="predicted"/>
<dbReference type="PaxDb" id="2711-XP_006484248.1"/>
<evidence type="ECO:0000256" key="1">
    <source>
        <dbReference type="SAM" id="Coils"/>
    </source>
</evidence>
<organism evidence="4 5">
    <name type="scientific">Citrus sinensis</name>
    <name type="common">Sweet orange</name>
    <name type="synonym">Citrus aurantium var. sinensis</name>
    <dbReference type="NCBI Taxonomy" id="2711"/>
    <lineage>
        <taxon>Eukaryota</taxon>
        <taxon>Viridiplantae</taxon>
        <taxon>Streptophyta</taxon>
        <taxon>Embryophyta</taxon>
        <taxon>Tracheophyta</taxon>
        <taxon>Spermatophyta</taxon>
        <taxon>Magnoliopsida</taxon>
        <taxon>eudicotyledons</taxon>
        <taxon>Gunneridae</taxon>
        <taxon>Pentapetalae</taxon>
        <taxon>rosids</taxon>
        <taxon>malvids</taxon>
        <taxon>Sapindales</taxon>
        <taxon>Rutaceae</taxon>
        <taxon>Aurantioideae</taxon>
        <taxon>Citrus</taxon>
    </lineage>
</organism>
<feature type="compositionally biased region" description="Polar residues" evidence="2">
    <location>
        <begin position="197"/>
        <end position="206"/>
    </location>
</feature>
<feature type="region of interest" description="Disordered" evidence="2">
    <location>
        <begin position="88"/>
        <end position="107"/>
    </location>
</feature>
<dbReference type="InterPro" id="IPR036869">
    <property type="entry name" value="J_dom_sf"/>
</dbReference>
<dbReference type="EMBL" id="KK784891">
    <property type="protein sequence ID" value="KDO70283.1"/>
    <property type="molecule type" value="Genomic_DNA"/>
</dbReference>
<dbReference type="PANTHER" id="PTHR36335">
    <property type="entry name" value="CHAPERONE DNAJ-DOMAIN SUPERFAMILY PROTEIN"/>
    <property type="match status" value="1"/>
</dbReference>
<dbReference type="EMBL" id="KK784891">
    <property type="protein sequence ID" value="KDO70282.1"/>
    <property type="molecule type" value="Genomic_DNA"/>
</dbReference>
<name>A0A067FSH5_CITSI</name>
<feature type="region of interest" description="Disordered" evidence="2">
    <location>
        <begin position="327"/>
        <end position="415"/>
    </location>
</feature>
<dbReference type="AlphaFoldDB" id="A0A067FSH5"/>
<dbReference type="SUPFAM" id="SSF46565">
    <property type="entry name" value="Chaperone J-domain"/>
    <property type="match status" value="1"/>
</dbReference>
<feature type="coiled-coil region" evidence="1">
    <location>
        <begin position="548"/>
        <end position="625"/>
    </location>
</feature>
<feature type="region of interest" description="Disordered" evidence="2">
    <location>
        <begin position="471"/>
        <end position="512"/>
    </location>
</feature>
<dbReference type="SMR" id="A0A067FSH5"/>
<dbReference type="EMBL" id="KK784891">
    <property type="protein sequence ID" value="KDO70284.1"/>
    <property type="molecule type" value="Genomic_DNA"/>
</dbReference>
<dbReference type="eggNOG" id="ENOG502QZR2">
    <property type="taxonomic scope" value="Eukaryota"/>
</dbReference>
<sequence>MKMRGEGGLRDHSLPKTWPRKRTLNGCERKRNLDNVVLIDVDSERLDNVILIDVPESLQHKIGSSSARMKGKKFQFRGIISIDDDEDVGCSEMDSDSSSSKSCPAPDHANKFEDLGDDECRVVKERNYAFGISKCKQASDKYPCSNRYGLFESSSSDTDGSDCEVMEGSFGKLHKEWEKAYLKRKFHVHQGKAGVQDQASPSSLNNDPRPDVDVEAGKSSEERSKTSFCCNSSNTGYKSQNSHPFVPTDDTNLDTASLNPGMERPSVQSDKKVGQEINSSSKEADFQFRRETVMEDPFSFSSWWQSYKHKNNGSGSSFLDGQSPPRPFFWYNRGEEDKQHHHTSETHDKNTSFQGVNQNFHHKNTSFQDKEASLCKSQQSSERHDNTEQVVPSENYKEFSQATSSCTSSPGKSHRTRTVFMEKAISGDPPVSSSQPSCDKRAECSVASSECNAGAIFEESVSFKIPSSGMPEVCNDKSGQQDAEKPDSEGISSCETQCADRESKQERPCSTEVKQQVIGSMSNYQLDAGADVRRTQGVSLTSAFADDIINEREKLKETDEYKRAMEEEWASRQRQLQIQAEEAQRLRKKKRAESMRLLDMERRQKQRLEEIRETQKKDEENMNLKEKIRIEVRKELCKLETTCIDMASLLRALGIHVGGSFRPLSQEVHAAYKRALLRFHPDRASKTDVRQQVEAEEKFKLISRMREKFLLTACH</sequence>
<dbReference type="PROSITE" id="PS50076">
    <property type="entry name" value="DNAJ_2"/>
    <property type="match status" value="1"/>
</dbReference>
<feature type="compositionally biased region" description="Basic and acidic residues" evidence="2">
    <location>
        <begin position="208"/>
        <end position="225"/>
    </location>
</feature>
<dbReference type="InterPro" id="IPR001623">
    <property type="entry name" value="DnaJ_domain"/>
</dbReference>
<feature type="region of interest" description="Disordered" evidence="2">
    <location>
        <begin position="192"/>
        <end position="226"/>
    </location>
</feature>